<evidence type="ECO:0000313" key="3">
    <source>
        <dbReference type="Proteomes" id="UP000577362"/>
    </source>
</evidence>
<dbReference type="GO" id="GO:0044010">
    <property type="term" value="P:single-species biofilm formation"/>
    <property type="evidence" value="ECO:0007669"/>
    <property type="project" value="TreeGrafter"/>
</dbReference>
<dbReference type="PANTHER" id="PTHR43685:SF2">
    <property type="entry name" value="GLYCOSYLTRANSFERASE 2-LIKE DOMAIN-CONTAINING PROTEIN"/>
    <property type="match status" value="1"/>
</dbReference>
<proteinExistence type="predicted"/>
<keyword evidence="2" id="KW-0808">Transferase</keyword>
<dbReference type="Gene3D" id="3.90.550.10">
    <property type="entry name" value="Spore Coat Polysaccharide Biosynthesis Protein SpsA, Chain A"/>
    <property type="match status" value="1"/>
</dbReference>
<dbReference type="InterPro" id="IPR029044">
    <property type="entry name" value="Nucleotide-diphossugar_trans"/>
</dbReference>
<dbReference type="InterPro" id="IPR001173">
    <property type="entry name" value="Glyco_trans_2-like"/>
</dbReference>
<dbReference type="SUPFAM" id="SSF53448">
    <property type="entry name" value="Nucleotide-diphospho-sugar transferases"/>
    <property type="match status" value="1"/>
</dbReference>
<organism evidence="2 3">
    <name type="scientific">Chelatococcus caeni</name>
    <dbReference type="NCBI Taxonomy" id="1348468"/>
    <lineage>
        <taxon>Bacteria</taxon>
        <taxon>Pseudomonadati</taxon>
        <taxon>Pseudomonadota</taxon>
        <taxon>Alphaproteobacteria</taxon>
        <taxon>Hyphomicrobiales</taxon>
        <taxon>Chelatococcaceae</taxon>
        <taxon>Chelatococcus</taxon>
    </lineage>
</organism>
<dbReference type="Proteomes" id="UP000577362">
    <property type="component" value="Unassembled WGS sequence"/>
</dbReference>
<dbReference type="InterPro" id="IPR050834">
    <property type="entry name" value="Glycosyltransf_2"/>
</dbReference>
<dbReference type="AlphaFoldDB" id="A0A840C522"/>
<feature type="domain" description="Glycosyltransferase 2-like" evidence="1">
    <location>
        <begin position="13"/>
        <end position="127"/>
    </location>
</feature>
<sequence>MSGRPQAGPEIDVIIPVFNGASYLEQAVRSAAAQTLRPARIIIADDGSQDETPSIARKLASELAFVTYLRLPHGGVSAARNAGIGESSSPFIAFLDADDLWAAEKLARQAAVFASSNVDLALVYCAYECIDAAGSRISGIAITPPSLRGGIFRELLAGDNAVSGSASAVLIRRSSLDLVGRFDERLYYGEDWDLWLRLAAVGTFDYVAEELVHVRVHGRSAQNRLFRRRQLGFLAQHLMIYSKWPAEVALLPQLPRTLRRRAALLAVQAWQYPREIAAFMRVVRESRIGAQGPLFSGWADFAKEFCMALARHAAWQTGVSKLLRPGGTGKEPGIS</sequence>
<evidence type="ECO:0000259" key="1">
    <source>
        <dbReference type="Pfam" id="PF00535"/>
    </source>
</evidence>
<name>A0A840C522_9HYPH</name>
<dbReference type="EMBL" id="JACIEN010000004">
    <property type="protein sequence ID" value="MBB4018559.1"/>
    <property type="molecule type" value="Genomic_DNA"/>
</dbReference>
<reference evidence="2 3" key="1">
    <citation type="submission" date="2020-08" db="EMBL/GenBank/DDBJ databases">
        <title>Genomic Encyclopedia of Type Strains, Phase IV (KMG-IV): sequencing the most valuable type-strain genomes for metagenomic binning, comparative biology and taxonomic classification.</title>
        <authorList>
            <person name="Goeker M."/>
        </authorList>
    </citation>
    <scope>NUCLEOTIDE SEQUENCE [LARGE SCALE GENOMIC DNA]</scope>
    <source>
        <strain evidence="2 3">DSM 103737</strain>
    </source>
</reference>
<dbReference type="PANTHER" id="PTHR43685">
    <property type="entry name" value="GLYCOSYLTRANSFERASE"/>
    <property type="match status" value="1"/>
</dbReference>
<accession>A0A840C522</accession>
<keyword evidence="3" id="KW-1185">Reference proteome</keyword>
<dbReference type="GO" id="GO:0016740">
    <property type="term" value="F:transferase activity"/>
    <property type="evidence" value="ECO:0007669"/>
    <property type="project" value="UniProtKB-KW"/>
</dbReference>
<evidence type="ECO:0000313" key="2">
    <source>
        <dbReference type="EMBL" id="MBB4018559.1"/>
    </source>
</evidence>
<protein>
    <submittedName>
        <fullName evidence="2">Glycosyltransferase involved in cell wall biosynthesis</fullName>
    </submittedName>
</protein>
<gene>
    <name evidence="2" type="ORF">GGR16_003606</name>
</gene>
<dbReference type="Pfam" id="PF00535">
    <property type="entry name" value="Glycos_transf_2"/>
    <property type="match status" value="1"/>
</dbReference>
<dbReference type="RefSeq" id="WP_183317465.1">
    <property type="nucleotide sequence ID" value="NZ_JACIEN010000004.1"/>
</dbReference>
<comment type="caution">
    <text evidence="2">The sequence shown here is derived from an EMBL/GenBank/DDBJ whole genome shotgun (WGS) entry which is preliminary data.</text>
</comment>